<dbReference type="PANTHER" id="PTHR30055:SF234">
    <property type="entry name" value="HTH-TYPE TRANSCRIPTIONAL REGULATOR BETI"/>
    <property type="match status" value="1"/>
</dbReference>
<dbReference type="InterPro" id="IPR009057">
    <property type="entry name" value="Homeodomain-like_sf"/>
</dbReference>
<dbReference type="InterPro" id="IPR036271">
    <property type="entry name" value="Tet_transcr_reg_TetR-rel_C_sf"/>
</dbReference>
<evidence type="ECO:0000259" key="6">
    <source>
        <dbReference type="PROSITE" id="PS50977"/>
    </source>
</evidence>
<dbReference type="PROSITE" id="PS50977">
    <property type="entry name" value="HTH_TETR_2"/>
    <property type="match status" value="1"/>
</dbReference>
<evidence type="ECO:0000256" key="2">
    <source>
        <dbReference type="ARBA" id="ARBA00023125"/>
    </source>
</evidence>
<evidence type="ECO:0000313" key="7">
    <source>
        <dbReference type="EMBL" id="MFC4637907.1"/>
    </source>
</evidence>
<sequence>MTRLPDPQGGGRRERHKQDKQERIRAAALTLFTQQGYEATTVRQIAEAADVATGTVFRYATDKADLLLMVFHDVIAQTITLALQPQRLDGALTQVLPRLFDPFFAFYEARQVLASDFLRLVLFHQSPWRTRELEQGQAFVQQLAELLRERQAAGEVSADVDPHTVAVAIFSLYQACLVNWLTGGATLTDTRRQLEALLHLQVRALRTGAGTP</sequence>
<keyword evidence="3" id="KW-0804">Transcription</keyword>
<organism evidence="7 8">
    <name type="scientific">Deinococcus hohokamensis</name>
    <dbReference type="NCBI Taxonomy" id="309883"/>
    <lineage>
        <taxon>Bacteria</taxon>
        <taxon>Thermotogati</taxon>
        <taxon>Deinococcota</taxon>
        <taxon>Deinococci</taxon>
        <taxon>Deinococcales</taxon>
        <taxon>Deinococcaceae</taxon>
        <taxon>Deinococcus</taxon>
    </lineage>
</organism>
<evidence type="ECO:0000256" key="1">
    <source>
        <dbReference type="ARBA" id="ARBA00023015"/>
    </source>
</evidence>
<evidence type="ECO:0000256" key="3">
    <source>
        <dbReference type="ARBA" id="ARBA00023163"/>
    </source>
</evidence>
<dbReference type="Pfam" id="PF00440">
    <property type="entry name" value="TetR_N"/>
    <property type="match status" value="1"/>
</dbReference>
<feature type="DNA-binding region" description="H-T-H motif" evidence="4">
    <location>
        <begin position="41"/>
        <end position="60"/>
    </location>
</feature>
<dbReference type="InterPro" id="IPR050109">
    <property type="entry name" value="HTH-type_TetR-like_transc_reg"/>
</dbReference>
<gene>
    <name evidence="7" type="ORF">ACFO0D_06090</name>
</gene>
<dbReference type="RefSeq" id="WP_380060932.1">
    <property type="nucleotide sequence ID" value="NZ_JBHSEI010000002.1"/>
</dbReference>
<evidence type="ECO:0000256" key="5">
    <source>
        <dbReference type="SAM" id="MobiDB-lite"/>
    </source>
</evidence>
<dbReference type="Gene3D" id="1.10.357.10">
    <property type="entry name" value="Tetracycline Repressor, domain 2"/>
    <property type="match status" value="1"/>
</dbReference>
<keyword evidence="8" id="KW-1185">Reference proteome</keyword>
<dbReference type="EMBL" id="JBHSEI010000002">
    <property type="protein sequence ID" value="MFC4637907.1"/>
    <property type="molecule type" value="Genomic_DNA"/>
</dbReference>
<dbReference type="Proteomes" id="UP001595952">
    <property type="component" value="Unassembled WGS sequence"/>
</dbReference>
<dbReference type="PANTHER" id="PTHR30055">
    <property type="entry name" value="HTH-TYPE TRANSCRIPTIONAL REGULATOR RUTR"/>
    <property type="match status" value="1"/>
</dbReference>
<keyword evidence="1" id="KW-0805">Transcription regulation</keyword>
<proteinExistence type="predicted"/>
<reference evidence="8" key="1">
    <citation type="journal article" date="2019" name="Int. J. Syst. Evol. Microbiol.">
        <title>The Global Catalogue of Microorganisms (GCM) 10K type strain sequencing project: providing services to taxonomists for standard genome sequencing and annotation.</title>
        <authorList>
            <consortium name="The Broad Institute Genomics Platform"/>
            <consortium name="The Broad Institute Genome Sequencing Center for Infectious Disease"/>
            <person name="Wu L."/>
            <person name="Ma J."/>
        </authorList>
    </citation>
    <scope>NUCLEOTIDE SEQUENCE [LARGE SCALE GENOMIC DNA]</scope>
    <source>
        <strain evidence="8">CCUG 55995</strain>
    </source>
</reference>
<keyword evidence="2 4" id="KW-0238">DNA-binding</keyword>
<protein>
    <submittedName>
        <fullName evidence="7">TetR/AcrR family transcriptional regulator</fullName>
    </submittedName>
</protein>
<feature type="domain" description="HTH tetR-type" evidence="6">
    <location>
        <begin position="18"/>
        <end position="78"/>
    </location>
</feature>
<evidence type="ECO:0000313" key="8">
    <source>
        <dbReference type="Proteomes" id="UP001595952"/>
    </source>
</evidence>
<evidence type="ECO:0000256" key="4">
    <source>
        <dbReference type="PROSITE-ProRule" id="PRU00335"/>
    </source>
</evidence>
<dbReference type="SUPFAM" id="SSF46689">
    <property type="entry name" value="Homeodomain-like"/>
    <property type="match status" value="1"/>
</dbReference>
<dbReference type="PRINTS" id="PR00455">
    <property type="entry name" value="HTHTETR"/>
</dbReference>
<dbReference type="InterPro" id="IPR001647">
    <property type="entry name" value="HTH_TetR"/>
</dbReference>
<comment type="caution">
    <text evidence="7">The sequence shown here is derived from an EMBL/GenBank/DDBJ whole genome shotgun (WGS) entry which is preliminary data.</text>
</comment>
<feature type="region of interest" description="Disordered" evidence="5">
    <location>
        <begin position="1"/>
        <end position="20"/>
    </location>
</feature>
<dbReference type="SUPFAM" id="SSF48498">
    <property type="entry name" value="Tetracyclin repressor-like, C-terminal domain"/>
    <property type="match status" value="1"/>
</dbReference>
<name>A0ABV9I6D1_9DEIO</name>
<accession>A0ABV9I6D1</accession>